<dbReference type="GO" id="GO:0032259">
    <property type="term" value="P:methylation"/>
    <property type="evidence" value="ECO:0007669"/>
    <property type="project" value="UniProtKB-KW"/>
</dbReference>
<dbReference type="Pfam" id="PF06325">
    <property type="entry name" value="PrmA"/>
    <property type="match status" value="1"/>
</dbReference>
<comment type="subcellular location">
    <subcellularLocation>
        <location evidence="1">Cytoplasm</location>
        <location evidence="1">Cytosol</location>
    </subcellularLocation>
</comment>
<evidence type="ECO:0000259" key="15">
    <source>
        <dbReference type="Pfam" id="PF22528"/>
    </source>
</evidence>
<feature type="region of interest" description="Disordered" evidence="13">
    <location>
        <begin position="1"/>
        <end position="30"/>
    </location>
</feature>
<dbReference type="PANTHER" id="PTHR11006:SF89">
    <property type="entry name" value="PROTEIN ARGININE N-METHYLTRANSFERASE 3-RELATED"/>
    <property type="match status" value="1"/>
</dbReference>
<dbReference type="FunFam" id="3.40.50.150:FF:000016">
    <property type="entry name" value="Protein arginine N-methyltransferase 6"/>
    <property type="match status" value="1"/>
</dbReference>
<evidence type="ECO:0000256" key="3">
    <source>
        <dbReference type="ARBA" id="ARBA00022490"/>
    </source>
</evidence>
<evidence type="ECO:0000256" key="10">
    <source>
        <dbReference type="ARBA" id="ARBA00047384"/>
    </source>
</evidence>
<accession>A0A5B8MLJ2</accession>
<dbReference type="Gene3D" id="2.70.160.11">
    <property type="entry name" value="Hnrnp arginine n-methyltransferase1"/>
    <property type="match status" value="1"/>
</dbReference>
<organism evidence="16 17">
    <name type="scientific">Chloropicon primus</name>
    <dbReference type="NCBI Taxonomy" id="1764295"/>
    <lineage>
        <taxon>Eukaryota</taxon>
        <taxon>Viridiplantae</taxon>
        <taxon>Chlorophyta</taxon>
        <taxon>Chloropicophyceae</taxon>
        <taxon>Chloropicales</taxon>
        <taxon>Chloropicaceae</taxon>
        <taxon>Chloropicon</taxon>
    </lineage>
</organism>
<evidence type="ECO:0000256" key="9">
    <source>
        <dbReference type="ARBA" id="ARBA00022833"/>
    </source>
</evidence>
<dbReference type="SUPFAM" id="SSF57667">
    <property type="entry name" value="beta-beta-alpha zinc fingers"/>
    <property type="match status" value="1"/>
</dbReference>
<gene>
    <name evidence="16" type="ORF">A3770_05p38610</name>
</gene>
<dbReference type="Pfam" id="PF21137">
    <property type="entry name" value="ANM3_C2H2_Zf"/>
    <property type="match status" value="1"/>
</dbReference>
<evidence type="ECO:0000256" key="5">
    <source>
        <dbReference type="ARBA" id="ARBA00022679"/>
    </source>
</evidence>
<evidence type="ECO:0000256" key="13">
    <source>
        <dbReference type="SAM" id="MobiDB-lite"/>
    </source>
</evidence>
<keyword evidence="4 12" id="KW-0489">Methyltransferase</keyword>
<dbReference type="InterPro" id="IPR036236">
    <property type="entry name" value="Znf_C2H2_sf"/>
</dbReference>
<sequence length="540" mass="59651">MAPPPQEDQEDQDERWSDWEESDGDESSGMGGRFLPLCVASTSAQGAELFRTAEQAIEHDAKNCNFDINRIVKELGIGFYDCMKLVNFVRERVASGEVVKESSLIDGSETGWRDEKYLIPFMENDRLLFELDEALGLDMDAASPGDASDDHPAGAAQLKALSDENEELRRAVQELRESLKVAGSFIEQDASPTDKESATKLKNVKIDKNYFDSYAGFGIHREMLSDRPRMVAYRTAIEWNAPTLVEGKEVLDVGCGTGILSMIAARAGARHVCAVDGSANIAATAQEIVEENDLGGSIDVKSGLIEEEGTIEKGYQCDVIVSEWMGYCLLYESMLFSVLHARDKYLKEGGCVLPDLAQIFVAGCDESAINLKFWDDVEGFSMKSVGKKLLEREMKSQAHVKDVDGAWVATSTALVSEFDLCTMALEDAKSFSSEFDLTLDGGDGTAIHALVLWFDNVFSKKHCPKEVVLTTSPKKEHTHWAQTLLVLPQPVDLDPSRSLKGRLTFEQHTEDYRGLHIVLEYGLAKAKDGTYPHAAQFELV</sequence>
<dbReference type="GO" id="GO:0042054">
    <property type="term" value="F:histone methyltransferase activity"/>
    <property type="evidence" value="ECO:0007669"/>
    <property type="project" value="TreeGrafter"/>
</dbReference>
<dbReference type="SUPFAM" id="SSF53335">
    <property type="entry name" value="S-adenosyl-L-methionine-dependent methyltransferases"/>
    <property type="match status" value="1"/>
</dbReference>
<dbReference type="GO" id="GO:0008270">
    <property type="term" value="F:zinc ion binding"/>
    <property type="evidence" value="ECO:0007669"/>
    <property type="project" value="UniProtKB-KW"/>
</dbReference>
<dbReference type="Gene3D" id="3.40.50.150">
    <property type="entry name" value="Vaccinia Virus protein VP39"/>
    <property type="match status" value="1"/>
</dbReference>
<evidence type="ECO:0000256" key="2">
    <source>
        <dbReference type="ARBA" id="ARBA00011925"/>
    </source>
</evidence>
<dbReference type="PROSITE" id="PS51678">
    <property type="entry name" value="SAM_MT_PRMT"/>
    <property type="match status" value="1"/>
</dbReference>
<dbReference type="EMBL" id="CP031038">
    <property type="protein sequence ID" value="QDZ21343.1"/>
    <property type="molecule type" value="Genomic_DNA"/>
</dbReference>
<name>A0A5B8MLJ2_9CHLO</name>
<dbReference type="STRING" id="1764295.A0A5B8MLJ2"/>
<keyword evidence="7" id="KW-0479">Metal-binding</keyword>
<dbReference type="InterPro" id="IPR025799">
    <property type="entry name" value="Arg_MeTrfase"/>
</dbReference>
<protein>
    <recommendedName>
        <fullName evidence="2">type I protein arginine methyltransferase</fullName>
        <ecNumber evidence="2">2.1.1.319</ecNumber>
    </recommendedName>
</protein>
<keyword evidence="3" id="KW-0963">Cytoplasm</keyword>
<dbReference type="OrthoDB" id="7848332at2759"/>
<evidence type="ECO:0000256" key="7">
    <source>
        <dbReference type="ARBA" id="ARBA00022723"/>
    </source>
</evidence>
<proteinExistence type="predicted"/>
<dbReference type="CDD" id="cd02440">
    <property type="entry name" value="AdoMet_MTases"/>
    <property type="match status" value="1"/>
</dbReference>
<comment type="catalytic activity">
    <reaction evidence="11">
        <text>L-arginyl-[protein] + S-adenosyl-L-methionine = N(omega)-methyl-L-arginyl-[protein] + S-adenosyl-L-homocysteine + H(+)</text>
        <dbReference type="Rhea" id="RHEA:48100"/>
        <dbReference type="Rhea" id="RHEA-COMP:10532"/>
        <dbReference type="Rhea" id="RHEA-COMP:11990"/>
        <dbReference type="ChEBI" id="CHEBI:15378"/>
        <dbReference type="ChEBI" id="CHEBI:29965"/>
        <dbReference type="ChEBI" id="CHEBI:57856"/>
        <dbReference type="ChEBI" id="CHEBI:59789"/>
        <dbReference type="ChEBI" id="CHEBI:65280"/>
    </reaction>
    <physiologicalReaction direction="left-to-right" evidence="11">
        <dbReference type="Rhea" id="RHEA:48101"/>
    </physiologicalReaction>
</comment>
<dbReference type="Pfam" id="PF22528">
    <property type="entry name" value="PRMT_C"/>
    <property type="match status" value="1"/>
</dbReference>
<evidence type="ECO:0000256" key="1">
    <source>
        <dbReference type="ARBA" id="ARBA00004514"/>
    </source>
</evidence>
<evidence type="ECO:0000256" key="4">
    <source>
        <dbReference type="ARBA" id="ARBA00022603"/>
    </source>
</evidence>
<evidence type="ECO:0000256" key="11">
    <source>
        <dbReference type="ARBA" id="ARBA00049303"/>
    </source>
</evidence>
<evidence type="ECO:0000313" key="16">
    <source>
        <dbReference type="EMBL" id="QDZ21343.1"/>
    </source>
</evidence>
<dbReference type="GO" id="GO:0005634">
    <property type="term" value="C:nucleus"/>
    <property type="evidence" value="ECO:0007669"/>
    <property type="project" value="TreeGrafter"/>
</dbReference>
<keyword evidence="9" id="KW-0862">Zinc</keyword>
<feature type="domain" description="Protein arginine N-methyltransferase" evidence="15">
    <location>
        <begin position="356"/>
        <end position="523"/>
    </location>
</feature>
<feature type="domain" description="Protein arginine N-methyltransferase 3-like C2H2 zinc finger" evidence="14">
    <location>
        <begin position="71"/>
        <end position="120"/>
    </location>
</feature>
<evidence type="ECO:0000259" key="14">
    <source>
        <dbReference type="Pfam" id="PF21137"/>
    </source>
</evidence>
<dbReference type="Proteomes" id="UP000316726">
    <property type="component" value="Chromosome 5"/>
</dbReference>
<comment type="catalytic activity">
    <reaction evidence="10">
        <text>L-arginyl-[protein] + 2 S-adenosyl-L-methionine = N(omega),N(omega)-dimethyl-L-arginyl-[protein] + 2 S-adenosyl-L-homocysteine + 2 H(+)</text>
        <dbReference type="Rhea" id="RHEA:48096"/>
        <dbReference type="Rhea" id="RHEA-COMP:10532"/>
        <dbReference type="Rhea" id="RHEA-COMP:11991"/>
        <dbReference type="ChEBI" id="CHEBI:15378"/>
        <dbReference type="ChEBI" id="CHEBI:29965"/>
        <dbReference type="ChEBI" id="CHEBI:57856"/>
        <dbReference type="ChEBI" id="CHEBI:59789"/>
        <dbReference type="ChEBI" id="CHEBI:61897"/>
        <dbReference type="EC" id="2.1.1.319"/>
    </reaction>
    <physiologicalReaction direction="left-to-right" evidence="10">
        <dbReference type="Rhea" id="RHEA:48097"/>
    </physiologicalReaction>
</comment>
<dbReference type="InterPro" id="IPR055135">
    <property type="entry name" value="PRMT_dom"/>
</dbReference>
<dbReference type="GO" id="GO:0035242">
    <property type="term" value="F:protein-arginine omega-N asymmetric methyltransferase activity"/>
    <property type="evidence" value="ECO:0007669"/>
    <property type="project" value="UniProtKB-EC"/>
</dbReference>
<dbReference type="EC" id="2.1.1.319" evidence="2"/>
<evidence type="ECO:0000256" key="12">
    <source>
        <dbReference type="PROSITE-ProRule" id="PRU01015"/>
    </source>
</evidence>
<keyword evidence="17" id="KW-1185">Reference proteome</keyword>
<dbReference type="AlphaFoldDB" id="A0A5B8MLJ2"/>
<evidence type="ECO:0000313" key="17">
    <source>
        <dbReference type="Proteomes" id="UP000316726"/>
    </source>
</evidence>
<feature type="compositionally biased region" description="Acidic residues" evidence="13">
    <location>
        <begin position="7"/>
        <end position="26"/>
    </location>
</feature>
<dbReference type="InterPro" id="IPR049482">
    <property type="entry name" value="ANM3-like_C2H2_Zf"/>
</dbReference>
<evidence type="ECO:0000256" key="6">
    <source>
        <dbReference type="ARBA" id="ARBA00022691"/>
    </source>
</evidence>
<keyword evidence="5 12" id="KW-0808">Transferase</keyword>
<dbReference type="PANTHER" id="PTHR11006">
    <property type="entry name" value="PROTEIN ARGININE N-METHYLTRANSFERASE"/>
    <property type="match status" value="1"/>
</dbReference>
<evidence type="ECO:0000256" key="8">
    <source>
        <dbReference type="ARBA" id="ARBA00022771"/>
    </source>
</evidence>
<keyword evidence="6 12" id="KW-0949">S-adenosyl-L-methionine</keyword>
<dbReference type="GO" id="GO:0005829">
    <property type="term" value="C:cytosol"/>
    <property type="evidence" value="ECO:0007669"/>
    <property type="project" value="UniProtKB-SubCell"/>
</dbReference>
<dbReference type="InterPro" id="IPR029063">
    <property type="entry name" value="SAM-dependent_MTases_sf"/>
</dbReference>
<reference evidence="16 17" key="1">
    <citation type="submission" date="2018-07" db="EMBL/GenBank/DDBJ databases">
        <title>The complete nuclear genome of the prasinophyte Chloropicon primus (CCMP1205).</title>
        <authorList>
            <person name="Pombert J.-F."/>
            <person name="Otis C."/>
            <person name="Turmel M."/>
            <person name="Lemieux C."/>
        </authorList>
    </citation>
    <scope>NUCLEOTIDE SEQUENCE [LARGE SCALE GENOMIC DNA]</scope>
    <source>
        <strain evidence="16 17">CCMP1205</strain>
    </source>
</reference>
<keyword evidence="8" id="KW-0863">Zinc-finger</keyword>